<feature type="domain" description="Trichome birefringence-like C-terminal" evidence="9">
    <location>
        <begin position="750"/>
        <end position="1017"/>
    </location>
</feature>
<evidence type="ECO:0000256" key="6">
    <source>
        <dbReference type="ARBA" id="ARBA00022989"/>
    </source>
</evidence>
<feature type="domain" description="Trichome birefringence-like C-terminal" evidence="9">
    <location>
        <begin position="438"/>
        <end position="681"/>
    </location>
</feature>
<dbReference type="Pfam" id="PF14416">
    <property type="entry name" value="PMR5N"/>
    <property type="match status" value="3"/>
</dbReference>
<proteinExistence type="inferred from homology"/>
<evidence type="ECO:0008006" key="13">
    <source>
        <dbReference type="Google" id="ProtNLM"/>
    </source>
</evidence>
<dbReference type="OrthoDB" id="630188at2759"/>
<keyword evidence="6" id="KW-1133">Transmembrane helix</keyword>
<dbReference type="Pfam" id="PF13839">
    <property type="entry name" value="PC-Esterase"/>
    <property type="match status" value="3"/>
</dbReference>
<reference evidence="11" key="1">
    <citation type="submission" date="2020-01" db="EMBL/GenBank/DDBJ databases">
        <title>Genome sequence of Kobresia littledalei, the first chromosome-level genome in the family Cyperaceae.</title>
        <authorList>
            <person name="Qu G."/>
        </authorList>
    </citation>
    <scope>NUCLEOTIDE SEQUENCE</scope>
    <source>
        <strain evidence="11">C.B.Clarke</strain>
        <tissue evidence="11">Leaf</tissue>
    </source>
</reference>
<evidence type="ECO:0000259" key="10">
    <source>
        <dbReference type="Pfam" id="PF14416"/>
    </source>
</evidence>
<feature type="domain" description="Trichome birefringence-like N-terminal" evidence="10">
    <location>
        <begin position="698"/>
        <end position="749"/>
    </location>
</feature>
<feature type="domain" description="Trichome birefringence-like N-terminal" evidence="10">
    <location>
        <begin position="2"/>
        <end position="53"/>
    </location>
</feature>
<dbReference type="GO" id="GO:1990538">
    <property type="term" value="F:xylan O-acetyltransferase activity"/>
    <property type="evidence" value="ECO:0007669"/>
    <property type="project" value="UniProtKB-ARBA"/>
</dbReference>
<keyword evidence="4" id="KW-0812">Transmembrane</keyword>
<dbReference type="PANTHER" id="PTHR32285">
    <property type="entry name" value="PROTEIN TRICHOME BIREFRINGENCE-LIKE 9-RELATED"/>
    <property type="match status" value="1"/>
</dbReference>
<evidence type="ECO:0000256" key="8">
    <source>
        <dbReference type="ARBA" id="ARBA00023136"/>
    </source>
</evidence>
<feature type="domain" description="Trichome birefringence-like N-terminal" evidence="10">
    <location>
        <begin position="366"/>
        <end position="417"/>
    </location>
</feature>
<dbReference type="InterPro" id="IPR025846">
    <property type="entry name" value="TBL_N"/>
</dbReference>
<evidence type="ECO:0000256" key="1">
    <source>
        <dbReference type="ARBA" id="ARBA00004323"/>
    </source>
</evidence>
<dbReference type="Proteomes" id="UP000623129">
    <property type="component" value="Unassembled WGS sequence"/>
</dbReference>
<evidence type="ECO:0000256" key="2">
    <source>
        <dbReference type="ARBA" id="ARBA00007727"/>
    </source>
</evidence>
<feature type="domain" description="Trichome birefringence-like C-terminal" evidence="9">
    <location>
        <begin position="54"/>
        <end position="338"/>
    </location>
</feature>
<comment type="caution">
    <text evidence="11">The sequence shown here is derived from an EMBL/GenBank/DDBJ whole genome shotgun (WGS) entry which is preliminary data.</text>
</comment>
<dbReference type="GO" id="GO:0000139">
    <property type="term" value="C:Golgi membrane"/>
    <property type="evidence" value="ECO:0007669"/>
    <property type="project" value="UniProtKB-SubCell"/>
</dbReference>
<keyword evidence="3" id="KW-0808">Transferase</keyword>
<evidence type="ECO:0000259" key="9">
    <source>
        <dbReference type="Pfam" id="PF13839"/>
    </source>
</evidence>
<evidence type="ECO:0000256" key="3">
    <source>
        <dbReference type="ARBA" id="ARBA00022679"/>
    </source>
</evidence>
<comment type="similarity">
    <text evidence="2">Belongs to the PC-esterase family. TBL subfamily.</text>
</comment>
<accession>A0A833RTX3</accession>
<evidence type="ECO:0000256" key="7">
    <source>
        <dbReference type="ARBA" id="ARBA00023034"/>
    </source>
</evidence>
<dbReference type="PANTHER" id="PTHR32285:SF28">
    <property type="entry name" value="XYLOGLUCAN O-ACETYLTRANSFERASE 2"/>
    <property type="match status" value="1"/>
</dbReference>
<organism evidence="11 12">
    <name type="scientific">Carex littledalei</name>
    <dbReference type="NCBI Taxonomy" id="544730"/>
    <lineage>
        <taxon>Eukaryota</taxon>
        <taxon>Viridiplantae</taxon>
        <taxon>Streptophyta</taxon>
        <taxon>Embryophyta</taxon>
        <taxon>Tracheophyta</taxon>
        <taxon>Spermatophyta</taxon>
        <taxon>Magnoliopsida</taxon>
        <taxon>Liliopsida</taxon>
        <taxon>Poales</taxon>
        <taxon>Cyperaceae</taxon>
        <taxon>Cyperoideae</taxon>
        <taxon>Cariceae</taxon>
        <taxon>Carex</taxon>
        <taxon>Carex subgen. Euthyceras</taxon>
    </lineage>
</organism>
<evidence type="ECO:0000256" key="5">
    <source>
        <dbReference type="ARBA" id="ARBA00022968"/>
    </source>
</evidence>
<dbReference type="InterPro" id="IPR029962">
    <property type="entry name" value="TBL"/>
</dbReference>
<gene>
    <name evidence="11" type="ORF">FCM35_KLT00374</name>
</gene>
<protein>
    <recommendedName>
        <fullName evidence="13">Trichome birefringence-like N-terminal domain-containing protein</fullName>
    </recommendedName>
</protein>
<keyword evidence="8" id="KW-0472">Membrane</keyword>
<dbReference type="AlphaFoldDB" id="A0A833RTX3"/>
<dbReference type="InterPro" id="IPR026057">
    <property type="entry name" value="TBL_C"/>
</dbReference>
<evidence type="ECO:0000313" key="12">
    <source>
        <dbReference type="Proteomes" id="UP000623129"/>
    </source>
</evidence>
<keyword evidence="5" id="KW-0735">Signal-anchor</keyword>
<name>A0A833RTX3_9POAL</name>
<dbReference type="EMBL" id="SWLB01000001">
    <property type="protein sequence ID" value="KAF3341736.1"/>
    <property type="molecule type" value="Genomic_DNA"/>
</dbReference>
<evidence type="ECO:0000313" key="11">
    <source>
        <dbReference type="EMBL" id="KAF3341736.1"/>
    </source>
</evidence>
<keyword evidence="12" id="KW-1185">Reference proteome</keyword>
<evidence type="ECO:0000256" key="4">
    <source>
        <dbReference type="ARBA" id="ARBA00022692"/>
    </source>
</evidence>
<keyword evidence="7" id="KW-0333">Golgi apparatus</keyword>
<comment type="subcellular location">
    <subcellularLocation>
        <location evidence="1">Golgi apparatus membrane</location>
        <topology evidence="1">Single-pass type II membrane protein</topology>
    </subcellularLocation>
</comment>
<sequence length="1020" mass="118576">MTCDLYNGTWVRDYGGTIYTNMTCKTMPTEVNCQKYGKDDDFVKWKWQPHGCHLPRFDPEQFLNALRGMNLAFVGDSVSRNHKNSLLCMLSQVETPQNTYNDVDNEITKYYFETYNFTLMFLWTRYFVRAEERKVNGSNTGRMDVYLDEMDPNWVKHVHEANYVVVSGAHWFFRQLHLYQQNKLIGTTLYEQSENKNIPALGSIFTLQNAYRATLNYLLNLNNLRLVVVRTYTPNHFEGGAWNTEGYCNRTRPKLDLGPLSGLQLAIRNVLLEQMEMVRNGGRGGGVSFAAMDMTWMMDMRPDGHPGVHWDTTWNPGRRDCVHWCLPGPIDTWNQLLHCKLFYFAEQTMEYYFRSSPRNSNGDLMTCDLYNGTWVRDYGGTIYTNMTCKTMPTAANCQKYGKDDDFVKWKWQPHGCHLPRFDPEQFLNALRGMNLAFVESPQNTYNDVENEITKYYFETYNFTLMHLWTRYLVRAEDRKVNGSNTGMDVYLDEMDPNWVKHVHEANYVVVSGAYWFFRQLHLYQQNKLIGTVYEQSEKKNIPALGSIFTLQNAYRATLNYLLNLNNLRLVVVRTYTPNHFEGGAWNTEGYCNRTRPKLDLGPLSGYHLEIRNVLLEQMEMVRNGGRGGGVSFAAMDMTWMMDMRPDGHPGVHWDTTWNPGRRDCVHWCLPGPIDTWNQLFLLKKTIKIESGSNGDLMTCDLYNGTWVRDYGGTIYTNMTCKTIPNGVNCQKYGKDDNLVKWKWQPHGCHLPRFDPEQFLNALRGMNLAFVGDSLSRNHKNSLLCMLSQVETPQNTYNDVENEITKYYFETYNFTLMHLWTRYFVRAEDRKVNGSNTGRDVYLDEMDPNWVKHVHEANYVVVSGAHWFFLQLHLYQQNKLIGTVYEQSEKENIPALGSIFTLQNAYRATLNYLLNLNNLQLVVVRTYTPNHFEGGAWNTDGYCNRTRPKLDLGPLSGFQLEMRNVLLEQMEIVRNGGRGGGVSFAAMDMTWMMAMRPDGHPGVHWDTTWNPGTRDCLHCKC</sequence>